<dbReference type="PROSITE" id="PS51219">
    <property type="entry name" value="DPCK"/>
    <property type="match status" value="1"/>
</dbReference>
<keyword evidence="1" id="KW-0547">Nucleotide-binding</keyword>
<accession>A0A7R9VV06</accession>
<dbReference type="NCBIfam" id="TIGR00152">
    <property type="entry name" value="dephospho-CoA kinase"/>
    <property type="match status" value="1"/>
</dbReference>
<dbReference type="GO" id="GO:0015937">
    <property type="term" value="P:coenzyme A biosynthetic process"/>
    <property type="evidence" value="ECO:0007669"/>
    <property type="project" value="InterPro"/>
</dbReference>
<reference evidence="3" key="1">
    <citation type="submission" date="2021-01" db="EMBL/GenBank/DDBJ databases">
        <authorList>
            <person name="Corre E."/>
            <person name="Pelletier E."/>
            <person name="Niang G."/>
            <person name="Scheremetjew M."/>
            <person name="Finn R."/>
            <person name="Kale V."/>
            <person name="Holt S."/>
            <person name="Cochrane G."/>
            <person name="Meng A."/>
            <person name="Brown T."/>
            <person name="Cohen L."/>
        </authorList>
    </citation>
    <scope>NUCLEOTIDE SEQUENCE</scope>
    <source>
        <strain evidence="3">CCMP219</strain>
    </source>
</reference>
<dbReference type="EMBL" id="HBEC01038299">
    <property type="protein sequence ID" value="CAD8304865.1"/>
    <property type="molecule type" value="Transcribed_RNA"/>
</dbReference>
<dbReference type="Gene3D" id="3.40.50.300">
    <property type="entry name" value="P-loop containing nucleotide triphosphate hydrolases"/>
    <property type="match status" value="1"/>
</dbReference>
<dbReference type="Pfam" id="PF01121">
    <property type="entry name" value="CoaE"/>
    <property type="match status" value="1"/>
</dbReference>
<gene>
    <name evidence="3" type="ORF">CEUR00632_LOCUS17793</name>
</gene>
<dbReference type="GO" id="GO:0005524">
    <property type="term" value="F:ATP binding"/>
    <property type="evidence" value="ECO:0007669"/>
    <property type="project" value="UniProtKB-KW"/>
</dbReference>
<evidence type="ECO:0000256" key="2">
    <source>
        <dbReference type="ARBA" id="ARBA00022840"/>
    </source>
</evidence>
<name>A0A7R9VV06_9CHLO</name>
<dbReference type="GO" id="GO:0004140">
    <property type="term" value="F:dephospho-CoA kinase activity"/>
    <property type="evidence" value="ECO:0007669"/>
    <property type="project" value="InterPro"/>
</dbReference>
<sequence>MSASVERPSSGPSTSFFVLGLTGSIGMGKTTVGRFFTARGIPLLDADEVVHELYSVGGAAVAPVAAAFPSAVSGGAVSRPALSACVVGNDAAMAQLEAIVHPLVAQRRRDFLENSMSEGHTLVVLDIPLLYETKSEGAVDAVAVASAGGDAQRARVLARPGMTEEKFMAILARQVPDEEKRRRADYVIDTSASLQETEAQVDALVASLRGKQGQVYSGLL</sequence>
<dbReference type="SUPFAM" id="SSF52540">
    <property type="entry name" value="P-loop containing nucleoside triphosphate hydrolases"/>
    <property type="match status" value="1"/>
</dbReference>
<evidence type="ECO:0000256" key="1">
    <source>
        <dbReference type="ARBA" id="ARBA00022741"/>
    </source>
</evidence>
<protein>
    <recommendedName>
        <fullName evidence="4">Dephospho-CoA kinase</fullName>
    </recommendedName>
</protein>
<dbReference type="AlphaFoldDB" id="A0A7R9VV06"/>
<dbReference type="InterPro" id="IPR001977">
    <property type="entry name" value="Depp_CoAkinase"/>
</dbReference>
<organism evidence="3">
    <name type="scientific">Chlamydomonas euryale</name>
    <dbReference type="NCBI Taxonomy" id="1486919"/>
    <lineage>
        <taxon>Eukaryota</taxon>
        <taxon>Viridiplantae</taxon>
        <taxon>Chlorophyta</taxon>
        <taxon>core chlorophytes</taxon>
        <taxon>Chlorophyceae</taxon>
        <taxon>CS clade</taxon>
        <taxon>Chlamydomonadales</taxon>
        <taxon>Chlamydomonadaceae</taxon>
        <taxon>Chlamydomonas</taxon>
    </lineage>
</organism>
<evidence type="ECO:0008006" key="4">
    <source>
        <dbReference type="Google" id="ProtNLM"/>
    </source>
</evidence>
<dbReference type="InterPro" id="IPR027417">
    <property type="entry name" value="P-loop_NTPase"/>
</dbReference>
<keyword evidence="2" id="KW-0067">ATP-binding</keyword>
<proteinExistence type="inferred from homology"/>
<dbReference type="PANTHER" id="PTHR10695:SF46">
    <property type="entry name" value="BIFUNCTIONAL COENZYME A SYNTHASE-RELATED"/>
    <property type="match status" value="1"/>
</dbReference>
<dbReference type="CDD" id="cd02022">
    <property type="entry name" value="DPCK"/>
    <property type="match status" value="1"/>
</dbReference>
<dbReference type="HAMAP" id="MF_00376">
    <property type="entry name" value="Dephospho_CoA_kinase"/>
    <property type="match status" value="1"/>
</dbReference>
<dbReference type="PANTHER" id="PTHR10695">
    <property type="entry name" value="DEPHOSPHO-COA KINASE-RELATED"/>
    <property type="match status" value="1"/>
</dbReference>
<evidence type="ECO:0000313" key="3">
    <source>
        <dbReference type="EMBL" id="CAD8304865.1"/>
    </source>
</evidence>